<dbReference type="Pfam" id="PF18603">
    <property type="entry name" value="LAL_C2"/>
    <property type="match status" value="1"/>
</dbReference>
<feature type="domain" description="ATP-grasp" evidence="5">
    <location>
        <begin position="111"/>
        <end position="304"/>
    </location>
</feature>
<dbReference type="PANTHER" id="PTHR43585">
    <property type="entry name" value="FUMIPYRROLE BIOSYNTHESIS PROTEIN C"/>
    <property type="match status" value="1"/>
</dbReference>
<evidence type="ECO:0000256" key="2">
    <source>
        <dbReference type="ARBA" id="ARBA00022741"/>
    </source>
</evidence>
<proteinExistence type="predicted"/>
<dbReference type="Proteomes" id="UP001597110">
    <property type="component" value="Unassembled WGS sequence"/>
</dbReference>
<evidence type="ECO:0000259" key="5">
    <source>
        <dbReference type="PROSITE" id="PS50975"/>
    </source>
</evidence>
<evidence type="ECO:0000256" key="3">
    <source>
        <dbReference type="ARBA" id="ARBA00022840"/>
    </source>
</evidence>
<evidence type="ECO:0000313" key="6">
    <source>
        <dbReference type="EMBL" id="MFD0727034.1"/>
    </source>
</evidence>
<evidence type="ECO:0000256" key="1">
    <source>
        <dbReference type="ARBA" id="ARBA00022598"/>
    </source>
</evidence>
<evidence type="ECO:0000313" key="7">
    <source>
        <dbReference type="Proteomes" id="UP001597110"/>
    </source>
</evidence>
<dbReference type="PANTHER" id="PTHR43585:SF2">
    <property type="entry name" value="ATP-GRASP ENZYME FSQD"/>
    <property type="match status" value="1"/>
</dbReference>
<dbReference type="PROSITE" id="PS50975">
    <property type="entry name" value="ATP_GRASP"/>
    <property type="match status" value="1"/>
</dbReference>
<gene>
    <name evidence="6" type="ORF">ACFQ0E_15675</name>
</gene>
<keyword evidence="7" id="KW-1185">Reference proteome</keyword>
<evidence type="ECO:0000256" key="4">
    <source>
        <dbReference type="PROSITE-ProRule" id="PRU00409"/>
    </source>
</evidence>
<dbReference type="Gene3D" id="3.30.470.20">
    <property type="entry name" value="ATP-grasp fold, B domain"/>
    <property type="match status" value="1"/>
</dbReference>
<organism evidence="6 7">
    <name type="scientific">Lysobacter brunescens</name>
    <dbReference type="NCBI Taxonomy" id="262323"/>
    <lineage>
        <taxon>Bacteria</taxon>
        <taxon>Pseudomonadati</taxon>
        <taxon>Pseudomonadota</taxon>
        <taxon>Gammaproteobacteria</taxon>
        <taxon>Lysobacterales</taxon>
        <taxon>Lysobacteraceae</taxon>
        <taxon>Lysobacter</taxon>
    </lineage>
</organism>
<dbReference type="Pfam" id="PF13535">
    <property type="entry name" value="ATP-grasp_4"/>
    <property type="match status" value="1"/>
</dbReference>
<accession>A0ABW2YEW6</accession>
<protein>
    <submittedName>
        <fullName evidence="6">ATP-grasp domain-containing protein</fullName>
    </submittedName>
</protein>
<sequence>MKHVLMVGRSLEMLTKGVKHGVRYSLLCKNAPRVGIEDLGSFSRIVMLDPGAGVEEWIAHARLIQQRDPVDAIGGFTEDEEAISAEIASALGLHYHSADVVANTHDKFRMRQTLRAAGVDDTVSCLLPSADGERIRAFAADHGYPVVLKPVDGGGSLGVSIARNEHELDTAIRWFERWASKHALLVESYLEGDEWSVEAFSEAGVHRVMCITRKYKDPKTCVETGHCLPVLLEPEATRAIHDLVGSTLTTLGILDGPTHTELITTPRGPRVVETHTRMGGDLIGKLIRLVTGIDPHELWWRQTLGQSVIDEVPICGDGKHAAIRYVSPHAFGVLERVEGVEEARACPGVEDLGVLKKPGAVLGEVFDSSSRAAAVIATGETPDQAMDRATEATKAFRFVVSCAA</sequence>
<dbReference type="EMBL" id="JBHTIF010000003">
    <property type="protein sequence ID" value="MFD0727034.1"/>
    <property type="molecule type" value="Genomic_DNA"/>
</dbReference>
<dbReference type="SUPFAM" id="SSF56059">
    <property type="entry name" value="Glutathione synthetase ATP-binding domain-like"/>
    <property type="match status" value="1"/>
</dbReference>
<dbReference type="InterPro" id="IPR011761">
    <property type="entry name" value="ATP-grasp"/>
</dbReference>
<dbReference type="RefSeq" id="WP_386825388.1">
    <property type="nucleotide sequence ID" value="NZ_JBHTIF010000003.1"/>
</dbReference>
<reference evidence="7" key="1">
    <citation type="journal article" date="2019" name="Int. J. Syst. Evol. Microbiol.">
        <title>The Global Catalogue of Microorganisms (GCM) 10K type strain sequencing project: providing services to taxonomists for standard genome sequencing and annotation.</title>
        <authorList>
            <consortium name="The Broad Institute Genomics Platform"/>
            <consortium name="The Broad Institute Genome Sequencing Center for Infectious Disease"/>
            <person name="Wu L."/>
            <person name="Ma J."/>
        </authorList>
    </citation>
    <scope>NUCLEOTIDE SEQUENCE [LARGE SCALE GENOMIC DNA]</scope>
    <source>
        <strain evidence="7">CCUG 55585</strain>
    </source>
</reference>
<dbReference type="InterPro" id="IPR052032">
    <property type="entry name" value="ATP-dep_AA_Ligase"/>
</dbReference>
<comment type="caution">
    <text evidence="6">The sequence shown here is derived from an EMBL/GenBank/DDBJ whole genome shotgun (WGS) entry which is preliminary data.</text>
</comment>
<keyword evidence="3 4" id="KW-0067">ATP-binding</keyword>
<keyword evidence="1" id="KW-0436">Ligase</keyword>
<name>A0ABW2YEW6_9GAMM</name>
<keyword evidence="2 4" id="KW-0547">Nucleotide-binding</keyword>
<dbReference type="InterPro" id="IPR040570">
    <property type="entry name" value="LAL_C2"/>
</dbReference>